<gene>
    <name evidence="2" type="ORF">Z968_11875</name>
</gene>
<dbReference type="AlphaFoldDB" id="A0A0A0I0M2"/>
<accession>A0A0A0I0M2</accession>
<dbReference type="OrthoDB" id="86642at2"/>
<organism evidence="2 3">
    <name type="scientific">Clostridium novyi A str. 4552</name>
    <dbReference type="NCBI Taxonomy" id="1444289"/>
    <lineage>
        <taxon>Bacteria</taxon>
        <taxon>Bacillati</taxon>
        <taxon>Bacillota</taxon>
        <taxon>Clostridia</taxon>
        <taxon>Eubacteriales</taxon>
        <taxon>Clostridiaceae</taxon>
        <taxon>Clostridium</taxon>
    </lineage>
</organism>
<dbReference type="Proteomes" id="UP000030012">
    <property type="component" value="Unassembled WGS sequence"/>
</dbReference>
<sequence length="231" mass="27577">MRSLQVFEIKVDVYTLEDIKIQDQSIKISKLIDKALCKSDRLLKFHEKNCFKNYCFNWLYPVEQNLYRKGKIYTFIIRTVDEDLLRYFKDYLVNEYTESLKVLTIKVKIIPKKAIEKIYSITPLIVKTEGYWREKLTFKQFEDRIKVNIIKKYNDYFNTKIDEKFLLYDNIVIENKKPIAMKLKSIKLLGDKVTLYMSNDEISQKLSYFSLGTGLLEVNARGAGFCNYKWL</sequence>
<reference evidence="2 3" key="1">
    <citation type="submission" date="2014-01" db="EMBL/GenBank/DDBJ databases">
        <title>Plasmidome dynamics in the species complex Clostridium novyi sensu lato converts strains of independent lineages into distinctly different pathogens.</title>
        <authorList>
            <person name="Skarin H."/>
            <person name="Segerman B."/>
        </authorList>
    </citation>
    <scope>NUCLEOTIDE SEQUENCE [LARGE SCALE GENOMIC DNA]</scope>
    <source>
        <strain evidence="2 3">4552</strain>
    </source>
</reference>
<evidence type="ECO:0000256" key="1">
    <source>
        <dbReference type="ARBA" id="ARBA00023118"/>
    </source>
</evidence>
<dbReference type="GO" id="GO:0016788">
    <property type="term" value="F:hydrolase activity, acting on ester bonds"/>
    <property type="evidence" value="ECO:0007669"/>
    <property type="project" value="InterPro"/>
</dbReference>
<evidence type="ECO:0000313" key="3">
    <source>
        <dbReference type="Proteomes" id="UP000030012"/>
    </source>
</evidence>
<proteinExistence type="predicted"/>
<dbReference type="Gene3D" id="3.30.70.1900">
    <property type="match status" value="1"/>
</dbReference>
<keyword evidence="1" id="KW-0051">Antiviral defense</keyword>
<name>A0A0A0I0M2_CLONO</name>
<dbReference type="InterPro" id="IPR010156">
    <property type="entry name" value="CRISPR-assoc_prot_Cas6"/>
</dbReference>
<comment type="caution">
    <text evidence="2">The sequence shown here is derived from an EMBL/GenBank/DDBJ whole genome shotgun (WGS) entry which is preliminary data.</text>
</comment>
<dbReference type="GO" id="GO:0051607">
    <property type="term" value="P:defense response to virus"/>
    <property type="evidence" value="ECO:0007669"/>
    <property type="project" value="UniProtKB-KW"/>
</dbReference>
<dbReference type="RefSeq" id="WP_039256207.1">
    <property type="nucleotide sequence ID" value="NZ_JENJ01000076.1"/>
</dbReference>
<dbReference type="EMBL" id="JENJ01000076">
    <property type="protein sequence ID" value="KGM94302.1"/>
    <property type="molecule type" value="Genomic_DNA"/>
</dbReference>
<protein>
    <submittedName>
        <fullName evidence="2">CRISPR-associated protein Cas6</fullName>
    </submittedName>
</protein>
<dbReference type="PANTHER" id="PTHR36984:SF1">
    <property type="entry name" value="CRISPR-ASSOCIATED ENDORIBONUCLEASE CAS6 1"/>
    <property type="match status" value="1"/>
</dbReference>
<dbReference type="PANTHER" id="PTHR36984">
    <property type="entry name" value="CRISPR-ASSOCIATED ENDORIBONUCLEASE CAS6 1"/>
    <property type="match status" value="1"/>
</dbReference>
<evidence type="ECO:0000313" key="2">
    <source>
        <dbReference type="EMBL" id="KGM94302.1"/>
    </source>
</evidence>